<accession>A0A290N0G4</accession>
<sequence length="169" mass="18567">MAAVTSNAVHASVKGDGSSDILVELVTLEHPTFDAPIYVCNVAEEGYRLTSQEREFIAYPFALSWPENGPDNPFSGAKFTINNVVAQDGTDEPLLLAALRGLPDWARVRFELVRVIAPDVIEQRTTRLRLAGLSYAETTITGELRMPSFVDRRAGGSFSPDTYRHLRAG</sequence>
<evidence type="ECO:0000313" key="2">
    <source>
        <dbReference type="Proteomes" id="UP000217311"/>
    </source>
</evidence>
<reference evidence="2" key="1">
    <citation type="submission" date="2017-09" db="EMBL/GenBank/DDBJ databases">
        <title>Genome evolution observed in wild isolates of Caulobacter crescentus.</title>
        <authorList>
            <person name="Ely B."/>
            <person name="Wilson K."/>
            <person name="Scott D."/>
        </authorList>
    </citation>
    <scope>NUCLEOTIDE SEQUENCE [LARGE SCALE GENOMIC DNA]</scope>
    <source>
        <strain evidence="2">CB13b1a</strain>
    </source>
</reference>
<dbReference type="EMBL" id="CP023315">
    <property type="protein sequence ID" value="ATC34171.1"/>
    <property type="molecule type" value="Genomic_DNA"/>
</dbReference>
<evidence type="ECO:0008006" key="3">
    <source>
        <dbReference type="Google" id="ProtNLM"/>
    </source>
</evidence>
<proteinExistence type="predicted"/>
<dbReference type="Proteomes" id="UP000217311">
    <property type="component" value="Chromosome"/>
</dbReference>
<name>A0A290N0G4_CAUVI</name>
<protein>
    <recommendedName>
        <fullName evidence="3">DUF1833 domain-containing protein</fullName>
    </recommendedName>
</protein>
<organism evidence="1 2">
    <name type="scientific">Caulobacter vibrioides</name>
    <name type="common">Caulobacter crescentus</name>
    <dbReference type="NCBI Taxonomy" id="155892"/>
    <lineage>
        <taxon>Bacteria</taxon>
        <taxon>Pseudomonadati</taxon>
        <taxon>Pseudomonadota</taxon>
        <taxon>Alphaproteobacteria</taxon>
        <taxon>Caulobacterales</taxon>
        <taxon>Caulobacteraceae</taxon>
        <taxon>Caulobacter</taxon>
    </lineage>
</organism>
<dbReference type="AlphaFoldDB" id="A0A290N0G4"/>
<gene>
    <name evidence="1" type="ORF">CA606_18550</name>
</gene>
<evidence type="ECO:0000313" key="1">
    <source>
        <dbReference type="EMBL" id="ATC34171.1"/>
    </source>
</evidence>